<dbReference type="AlphaFoldDB" id="A0A1V4SVE0"/>
<dbReference type="Gene3D" id="1.20.120.680">
    <property type="entry name" value="Formiminotetrahydrofolate cyclodeaminase monomer, up-and-down helical bundle"/>
    <property type="match status" value="1"/>
</dbReference>
<protein>
    <submittedName>
        <fullName evidence="2">Methenyltetrahydrofolate cyclohydrolase</fullName>
        <ecNumber evidence="2">3.5.4.9</ecNumber>
    </submittedName>
</protein>
<organism evidence="2 3">
    <name type="scientific">Clostridium thermobutyricum DSM 4928</name>
    <dbReference type="NCBI Taxonomy" id="1121339"/>
    <lineage>
        <taxon>Bacteria</taxon>
        <taxon>Bacillati</taxon>
        <taxon>Bacillota</taxon>
        <taxon>Clostridia</taxon>
        <taxon>Eubacteriales</taxon>
        <taxon>Clostridiaceae</taxon>
        <taxon>Clostridium</taxon>
    </lineage>
</organism>
<dbReference type="InterPro" id="IPR036178">
    <property type="entry name" value="Formintransfe-cycloase-like_sf"/>
</dbReference>
<dbReference type="Proteomes" id="UP000191448">
    <property type="component" value="Unassembled WGS sequence"/>
</dbReference>
<reference evidence="2 3" key="1">
    <citation type="submission" date="2016-02" db="EMBL/GenBank/DDBJ databases">
        <title>Genome sequence of Clostridium thermobutyricum DSM 4928.</title>
        <authorList>
            <person name="Poehlein A."/>
            <person name="Daniel R."/>
        </authorList>
    </citation>
    <scope>NUCLEOTIDE SEQUENCE [LARGE SCALE GENOMIC DNA]</scope>
    <source>
        <strain evidence="2 3">DSM 4928</strain>
    </source>
</reference>
<proteinExistence type="predicted"/>
<dbReference type="InterPro" id="IPR007044">
    <property type="entry name" value="Cyclodeamin/CycHdrlase"/>
</dbReference>
<dbReference type="SUPFAM" id="SSF101262">
    <property type="entry name" value="Methenyltetrahydrofolate cyclohydrolase-like"/>
    <property type="match status" value="1"/>
</dbReference>
<evidence type="ECO:0000259" key="1">
    <source>
        <dbReference type="Pfam" id="PF04961"/>
    </source>
</evidence>
<accession>A0A1V4SVE0</accession>
<evidence type="ECO:0000313" key="3">
    <source>
        <dbReference type="Proteomes" id="UP000191448"/>
    </source>
</evidence>
<gene>
    <name evidence="2" type="primary">fchA</name>
    <name evidence="2" type="ORF">CLTHE_15370</name>
</gene>
<dbReference type="GO" id="GO:0004477">
    <property type="term" value="F:methenyltetrahydrofolate cyclohydrolase activity"/>
    <property type="evidence" value="ECO:0007669"/>
    <property type="project" value="UniProtKB-EC"/>
</dbReference>
<sequence length="209" mass="23656">MIFKDYKIEEFINDLASDSPAPGGGSTAALVGALSGALNSMVYSLTVGKKSFEKLDENKKEELLLFKIESEKFIKRSIELMEEDRKAFSELMNGYKIPKEKEDREEKIQKLTIGALMAPLKMSREALKFYENIKFGVTYGNKMLVSDGGVSAILLHSTIESSILNVMVNLKYINDLNFKKEIEEEIENTMKVSLEKKNEIMKLVYSSVK</sequence>
<keyword evidence="2" id="KW-0378">Hydrolase</keyword>
<name>A0A1V4SVE0_9CLOT</name>
<dbReference type="Pfam" id="PF04961">
    <property type="entry name" value="FTCD_C"/>
    <property type="match status" value="1"/>
</dbReference>
<dbReference type="RefSeq" id="WP_080022725.1">
    <property type="nucleotide sequence ID" value="NZ_LTAY01000037.1"/>
</dbReference>
<evidence type="ECO:0000313" key="2">
    <source>
        <dbReference type="EMBL" id="OPX47965.1"/>
    </source>
</evidence>
<dbReference type="EC" id="3.5.4.9" evidence="2"/>
<feature type="domain" description="Cyclodeaminase/cyclohydrolase" evidence="1">
    <location>
        <begin position="8"/>
        <end position="187"/>
    </location>
</feature>
<dbReference type="EMBL" id="LTAY01000037">
    <property type="protein sequence ID" value="OPX47965.1"/>
    <property type="molecule type" value="Genomic_DNA"/>
</dbReference>
<comment type="caution">
    <text evidence="2">The sequence shown here is derived from an EMBL/GenBank/DDBJ whole genome shotgun (WGS) entry which is preliminary data.</text>
</comment>
<dbReference type="OrthoDB" id="7959174at2"/>